<proteinExistence type="predicted"/>
<dbReference type="GO" id="GO:0005886">
    <property type="term" value="C:plasma membrane"/>
    <property type="evidence" value="ECO:0007669"/>
    <property type="project" value="UniProtKB-SubCell"/>
</dbReference>
<evidence type="ECO:0000256" key="5">
    <source>
        <dbReference type="ARBA" id="ARBA00023136"/>
    </source>
</evidence>
<keyword evidence="3 7" id="KW-0812">Transmembrane</keyword>
<dbReference type="Gene3D" id="1.20.1250.20">
    <property type="entry name" value="MFS general substrate transporter like domains"/>
    <property type="match status" value="1"/>
</dbReference>
<evidence type="ECO:0000256" key="6">
    <source>
        <dbReference type="SAM" id="MobiDB-lite"/>
    </source>
</evidence>
<evidence type="ECO:0000256" key="7">
    <source>
        <dbReference type="SAM" id="Phobius"/>
    </source>
</evidence>
<feature type="transmembrane region" description="Helical" evidence="7">
    <location>
        <begin position="47"/>
        <end position="70"/>
    </location>
</feature>
<feature type="transmembrane region" description="Helical" evidence="7">
    <location>
        <begin position="352"/>
        <end position="372"/>
    </location>
</feature>
<keyword evidence="4 7" id="KW-1133">Transmembrane helix</keyword>
<organism evidence="9 10">
    <name type="scientific">Nocardioides anomalus</name>
    <dbReference type="NCBI Taxonomy" id="2712223"/>
    <lineage>
        <taxon>Bacteria</taxon>
        <taxon>Bacillati</taxon>
        <taxon>Actinomycetota</taxon>
        <taxon>Actinomycetes</taxon>
        <taxon>Propionibacteriales</taxon>
        <taxon>Nocardioidaceae</taxon>
        <taxon>Nocardioides</taxon>
    </lineage>
</organism>
<keyword evidence="5 7" id="KW-0472">Membrane</keyword>
<keyword evidence="2" id="KW-1003">Cell membrane</keyword>
<evidence type="ECO:0000313" key="9">
    <source>
        <dbReference type="EMBL" id="QIG45547.1"/>
    </source>
</evidence>
<feature type="region of interest" description="Disordered" evidence="6">
    <location>
        <begin position="407"/>
        <end position="444"/>
    </location>
</feature>
<evidence type="ECO:0000256" key="1">
    <source>
        <dbReference type="ARBA" id="ARBA00004651"/>
    </source>
</evidence>
<dbReference type="PANTHER" id="PTHR23513:SF6">
    <property type="entry name" value="MAJOR FACILITATOR SUPERFAMILY ASSOCIATED DOMAIN-CONTAINING PROTEIN"/>
    <property type="match status" value="1"/>
</dbReference>
<dbReference type="KEGG" id="nano:G5V58_24870"/>
<dbReference type="SUPFAM" id="SSF103473">
    <property type="entry name" value="MFS general substrate transporter"/>
    <property type="match status" value="1"/>
</dbReference>
<dbReference type="GO" id="GO:0022857">
    <property type="term" value="F:transmembrane transporter activity"/>
    <property type="evidence" value="ECO:0007669"/>
    <property type="project" value="InterPro"/>
</dbReference>
<evidence type="ECO:0000256" key="2">
    <source>
        <dbReference type="ARBA" id="ARBA00022475"/>
    </source>
</evidence>
<dbReference type="InterPro" id="IPR011701">
    <property type="entry name" value="MFS"/>
</dbReference>
<dbReference type="InterPro" id="IPR036259">
    <property type="entry name" value="MFS_trans_sf"/>
</dbReference>
<dbReference type="RefSeq" id="WP_165238238.1">
    <property type="nucleotide sequence ID" value="NZ_CP049257.1"/>
</dbReference>
<dbReference type="AlphaFoldDB" id="A0A6G6WK63"/>
<name>A0A6G6WK63_9ACTN</name>
<feature type="transmembrane region" description="Helical" evidence="7">
    <location>
        <begin position="378"/>
        <end position="395"/>
    </location>
</feature>
<feature type="transmembrane region" description="Helical" evidence="7">
    <location>
        <begin position="256"/>
        <end position="276"/>
    </location>
</feature>
<comment type="subcellular location">
    <subcellularLocation>
        <location evidence="1">Cell membrane</location>
        <topology evidence="1">Multi-pass membrane protein</topology>
    </subcellularLocation>
</comment>
<sequence>MTGFRDLRRNHDFTALWVGQTVSELGSALSVFVFPLLTYALTGSTLLAATAGAMDLLGTALSVLPGGLLADRVHRRLVMRSAAAAGALLYASLVVAGVLGALTVPHVFAVALLTGVCSGVFAPAEMSAVRSVVPTEQLPTALSQQQARQHVANLLGGPVGGLLYAVTRWLPFLVDAVSFAAAWVLLGRIRTDLAPAPRAEVTRRRARAELWEGVRYSWRQPLFRTLMLYSVGSNLTINAVFMAADLRLIQAGYPAWSIGLVGTAAGVCGILGALVAPRIIAALPTGRLTVLVAWSFVPLMVPLVFFNHPVAVIIALSTGVFLNPAGNAGMSSYRMAITPPELVGRVQSVGQFLSWSLIPAAPIVGGTLLALLGGPTTMAVLAGLAALVALVPTLSRSVRAVPRPVEWQGAGGGQRLRPGPEAGPAADGADGRALEPAGAPAGHA</sequence>
<dbReference type="PROSITE" id="PS50850">
    <property type="entry name" value="MFS"/>
    <property type="match status" value="1"/>
</dbReference>
<dbReference type="Proteomes" id="UP000502996">
    <property type="component" value="Chromosome"/>
</dbReference>
<evidence type="ECO:0000259" key="8">
    <source>
        <dbReference type="PROSITE" id="PS50850"/>
    </source>
</evidence>
<evidence type="ECO:0000313" key="10">
    <source>
        <dbReference type="Proteomes" id="UP000502996"/>
    </source>
</evidence>
<evidence type="ECO:0000256" key="4">
    <source>
        <dbReference type="ARBA" id="ARBA00022989"/>
    </source>
</evidence>
<dbReference type="InterPro" id="IPR020846">
    <property type="entry name" value="MFS_dom"/>
</dbReference>
<feature type="transmembrane region" description="Helical" evidence="7">
    <location>
        <begin position="288"/>
        <end position="306"/>
    </location>
</feature>
<feature type="transmembrane region" description="Helical" evidence="7">
    <location>
        <begin position="21"/>
        <end position="41"/>
    </location>
</feature>
<feature type="transmembrane region" description="Helical" evidence="7">
    <location>
        <begin position="172"/>
        <end position="189"/>
    </location>
</feature>
<accession>A0A6G6WK63</accession>
<dbReference type="Pfam" id="PF07690">
    <property type="entry name" value="MFS_1"/>
    <property type="match status" value="1"/>
</dbReference>
<dbReference type="EMBL" id="CP049257">
    <property type="protein sequence ID" value="QIG45547.1"/>
    <property type="molecule type" value="Genomic_DNA"/>
</dbReference>
<evidence type="ECO:0000256" key="3">
    <source>
        <dbReference type="ARBA" id="ARBA00022692"/>
    </source>
</evidence>
<feature type="transmembrane region" description="Helical" evidence="7">
    <location>
        <begin position="82"/>
        <end position="102"/>
    </location>
</feature>
<dbReference type="PANTHER" id="PTHR23513">
    <property type="entry name" value="INTEGRAL MEMBRANE EFFLUX PROTEIN-RELATED"/>
    <property type="match status" value="1"/>
</dbReference>
<feature type="compositionally biased region" description="Low complexity" evidence="6">
    <location>
        <begin position="417"/>
        <end position="428"/>
    </location>
</feature>
<feature type="domain" description="Major facilitator superfamily (MFS) profile" evidence="8">
    <location>
        <begin position="12"/>
        <end position="400"/>
    </location>
</feature>
<feature type="transmembrane region" description="Helical" evidence="7">
    <location>
        <begin position="312"/>
        <end position="331"/>
    </location>
</feature>
<reference evidence="9 10" key="1">
    <citation type="submission" date="2020-02" db="EMBL/GenBank/DDBJ databases">
        <title>Full genome sequence of Nocardioides sp. R-3366.</title>
        <authorList>
            <person name="Im W.-T."/>
        </authorList>
    </citation>
    <scope>NUCLEOTIDE SEQUENCE [LARGE SCALE GENOMIC DNA]</scope>
    <source>
        <strain evidence="9 10">R-3366</strain>
    </source>
</reference>
<protein>
    <submittedName>
        <fullName evidence="9">MFS transporter</fullName>
    </submittedName>
</protein>
<keyword evidence="10" id="KW-1185">Reference proteome</keyword>
<dbReference type="CDD" id="cd06173">
    <property type="entry name" value="MFS_MefA_like"/>
    <property type="match status" value="1"/>
</dbReference>
<gene>
    <name evidence="9" type="ORF">G5V58_24870</name>
</gene>
<feature type="transmembrane region" description="Helical" evidence="7">
    <location>
        <begin position="226"/>
        <end position="244"/>
    </location>
</feature>